<proteinExistence type="predicted"/>
<dbReference type="AlphaFoldDB" id="A0A9D3W9G4"/>
<sequence>MEIETNFSQISPPNFDGENYQLGAARMETYLEALDLWEAMEEDYEVPLLPTNPTMAQHKTHKEKKTWKAKDKATLLATVSTTIFTKIMSL</sequence>
<reference evidence="1 2" key="1">
    <citation type="journal article" date="2021" name="Plant Biotechnol. J.">
        <title>Multi-omics assisted identification of the key and species-specific regulatory components of drought-tolerant mechanisms in Gossypium stocksii.</title>
        <authorList>
            <person name="Yu D."/>
            <person name="Ke L."/>
            <person name="Zhang D."/>
            <person name="Wu Y."/>
            <person name="Sun Y."/>
            <person name="Mei J."/>
            <person name="Sun J."/>
            <person name="Sun Y."/>
        </authorList>
    </citation>
    <scope>NUCLEOTIDE SEQUENCE [LARGE SCALE GENOMIC DNA]</scope>
    <source>
        <strain evidence="2">cv. E1</strain>
        <tissue evidence="1">Leaf</tissue>
    </source>
</reference>
<dbReference type="OrthoDB" id="981249at2759"/>
<evidence type="ECO:0000313" key="2">
    <source>
        <dbReference type="Proteomes" id="UP000828251"/>
    </source>
</evidence>
<keyword evidence="2" id="KW-1185">Reference proteome</keyword>
<dbReference type="PANTHER" id="PTHR35317">
    <property type="entry name" value="OS04G0629600 PROTEIN"/>
    <property type="match status" value="1"/>
</dbReference>
<name>A0A9D3W9G4_9ROSI</name>
<gene>
    <name evidence="1" type="ORF">J1N35_007936</name>
</gene>
<organism evidence="1 2">
    <name type="scientific">Gossypium stocksii</name>
    <dbReference type="NCBI Taxonomy" id="47602"/>
    <lineage>
        <taxon>Eukaryota</taxon>
        <taxon>Viridiplantae</taxon>
        <taxon>Streptophyta</taxon>
        <taxon>Embryophyta</taxon>
        <taxon>Tracheophyta</taxon>
        <taxon>Spermatophyta</taxon>
        <taxon>Magnoliopsida</taxon>
        <taxon>eudicotyledons</taxon>
        <taxon>Gunneridae</taxon>
        <taxon>Pentapetalae</taxon>
        <taxon>rosids</taxon>
        <taxon>malvids</taxon>
        <taxon>Malvales</taxon>
        <taxon>Malvaceae</taxon>
        <taxon>Malvoideae</taxon>
        <taxon>Gossypium</taxon>
    </lineage>
</organism>
<dbReference type="Proteomes" id="UP000828251">
    <property type="component" value="Unassembled WGS sequence"/>
</dbReference>
<evidence type="ECO:0000313" key="1">
    <source>
        <dbReference type="EMBL" id="KAH1114558.1"/>
    </source>
</evidence>
<protein>
    <submittedName>
        <fullName evidence="1">Uncharacterized protein</fullName>
    </submittedName>
</protein>
<dbReference type="PANTHER" id="PTHR35317:SF11">
    <property type="entry name" value="CCHC-TYPE DOMAIN-CONTAINING PROTEIN"/>
    <property type="match status" value="1"/>
</dbReference>
<accession>A0A9D3W9G4</accession>
<comment type="caution">
    <text evidence="1">The sequence shown here is derived from an EMBL/GenBank/DDBJ whole genome shotgun (WGS) entry which is preliminary data.</text>
</comment>
<dbReference type="EMBL" id="JAIQCV010000003">
    <property type="protein sequence ID" value="KAH1114558.1"/>
    <property type="molecule type" value="Genomic_DNA"/>
</dbReference>